<dbReference type="Gene3D" id="3.40.50.1970">
    <property type="match status" value="1"/>
</dbReference>
<dbReference type="CDD" id="cd08195">
    <property type="entry name" value="DHQS"/>
    <property type="match status" value="1"/>
</dbReference>
<name>A0A414ELZ0_9FIRM</name>
<evidence type="ECO:0000256" key="17">
    <source>
        <dbReference type="ARBA" id="ARBA00023285"/>
    </source>
</evidence>
<dbReference type="GO" id="GO:0003856">
    <property type="term" value="F:3-dehydroquinate synthase activity"/>
    <property type="evidence" value="ECO:0007669"/>
    <property type="project" value="UniProtKB-UniRule"/>
</dbReference>
<dbReference type="AlphaFoldDB" id="A0A414ELZ0"/>
<keyword evidence="16 18" id="KW-0456">Lyase</keyword>
<dbReference type="GO" id="GO:0046872">
    <property type="term" value="F:metal ion binding"/>
    <property type="evidence" value="ECO:0007669"/>
    <property type="project" value="UniProtKB-KW"/>
</dbReference>
<evidence type="ECO:0000256" key="4">
    <source>
        <dbReference type="ARBA" id="ARBA00004496"/>
    </source>
</evidence>
<keyword evidence="14 18" id="KW-0520">NAD</keyword>
<dbReference type="GO" id="GO:0000166">
    <property type="term" value="F:nucleotide binding"/>
    <property type="evidence" value="ECO:0007669"/>
    <property type="project" value="UniProtKB-KW"/>
</dbReference>
<dbReference type="PANTHER" id="PTHR43622:SF7">
    <property type="entry name" value="3-DEHYDROQUINATE SYNTHASE, CHLOROPLASTIC"/>
    <property type="match status" value="1"/>
</dbReference>
<comment type="cofactor">
    <cofactor evidence="18">
        <name>Co(2+)</name>
        <dbReference type="ChEBI" id="CHEBI:48828"/>
    </cofactor>
    <cofactor evidence="18">
        <name>Zn(2+)</name>
        <dbReference type="ChEBI" id="CHEBI:29105"/>
    </cofactor>
    <text evidence="18">Binds 1 divalent metal cation per subunit. Can use either Co(2+) or Zn(2+).</text>
</comment>
<keyword evidence="9 18" id="KW-0963">Cytoplasm</keyword>
<comment type="function">
    <text evidence="18">Catalyzes the conversion of 3-deoxy-D-arabino-heptulosonate 7-phosphate (DAHP) to dehydroquinate (DHQ).</text>
</comment>
<dbReference type="EC" id="4.2.3.4" evidence="7 18"/>
<dbReference type="Gene3D" id="1.20.1090.10">
    <property type="entry name" value="Dehydroquinate synthase-like - alpha domain"/>
    <property type="match status" value="1"/>
</dbReference>
<dbReference type="HAMAP" id="MF_00110">
    <property type="entry name" value="DHQ_synthase"/>
    <property type="match status" value="1"/>
</dbReference>
<dbReference type="GO" id="GO:0009423">
    <property type="term" value="P:chorismate biosynthetic process"/>
    <property type="evidence" value="ECO:0007669"/>
    <property type="project" value="UniProtKB-UniRule"/>
</dbReference>
<evidence type="ECO:0000256" key="5">
    <source>
        <dbReference type="ARBA" id="ARBA00004661"/>
    </source>
</evidence>
<evidence type="ECO:0000256" key="3">
    <source>
        <dbReference type="ARBA" id="ARBA00001947"/>
    </source>
</evidence>
<dbReference type="InterPro" id="IPR030963">
    <property type="entry name" value="DHQ_synth_fam"/>
</dbReference>
<evidence type="ECO:0000256" key="12">
    <source>
        <dbReference type="ARBA" id="ARBA00022741"/>
    </source>
</evidence>
<dbReference type="FunFam" id="3.40.50.1970:FF:000007">
    <property type="entry name" value="Pentafunctional AROM polypeptide"/>
    <property type="match status" value="1"/>
</dbReference>
<evidence type="ECO:0000259" key="20">
    <source>
        <dbReference type="Pfam" id="PF24621"/>
    </source>
</evidence>
<dbReference type="SUPFAM" id="SSF56796">
    <property type="entry name" value="Dehydroquinate synthase-like"/>
    <property type="match status" value="1"/>
</dbReference>
<feature type="domain" description="3-dehydroquinate synthase N-terminal" evidence="19">
    <location>
        <begin position="72"/>
        <end position="182"/>
    </location>
</feature>
<sequence>MNTEPLQVKRSGDFYYPIYFEEGFEALADAIRTEGLDGRKMCIVSDTNVAPLYADSLKSALSSVASSISLFVFEAGEKSKHLRTVQDLYEKLIESELDRKSLIVALGGGVVGDLAGFSAATYLRGIDFIQVPTTLLAQVDSSVGGKTGVDFNQYKNMVGAFHQPRLVYMNLQTLKSLPDMQFACGMGEVLKTGLICDGTFYHFVCKHQKNIQALDLELLAQMIRRCCEIKAGVVERDPKEQGERALLNLGHTIGHAVEKLMDFQLLHGQCVAIGLVAAAFISMKRGLLTENEYQQIRTGCELYCLPVHVSGLDPQKVLAATKKDKKMEQGSIKFILMDGIGKSFIDRSVTDEELLSGIQEILQ</sequence>
<evidence type="ECO:0000256" key="1">
    <source>
        <dbReference type="ARBA" id="ARBA00001393"/>
    </source>
</evidence>
<dbReference type="GO" id="GO:0005737">
    <property type="term" value="C:cytoplasm"/>
    <property type="evidence" value="ECO:0007669"/>
    <property type="project" value="UniProtKB-SubCell"/>
</dbReference>
<feature type="binding site" evidence="18">
    <location>
        <begin position="133"/>
        <end position="134"/>
    </location>
    <ligand>
        <name>NAD(+)</name>
        <dbReference type="ChEBI" id="CHEBI:57540"/>
    </ligand>
</feature>
<comment type="caution">
    <text evidence="21">The sequence shown here is derived from an EMBL/GenBank/DDBJ whole genome shotgun (WGS) entry which is preliminary data.</text>
</comment>
<evidence type="ECO:0000313" key="22">
    <source>
        <dbReference type="Proteomes" id="UP000283745"/>
    </source>
</evidence>
<feature type="domain" description="3-dehydroquinate synthase C-terminal" evidence="20">
    <location>
        <begin position="185"/>
        <end position="327"/>
    </location>
</feature>
<dbReference type="PANTHER" id="PTHR43622">
    <property type="entry name" value="3-DEHYDROQUINATE SYNTHASE"/>
    <property type="match status" value="1"/>
</dbReference>
<comment type="subcellular location">
    <subcellularLocation>
        <location evidence="4 18">Cytoplasm</location>
    </subcellularLocation>
</comment>
<dbReference type="GO" id="GO:0008652">
    <property type="term" value="P:amino acid biosynthetic process"/>
    <property type="evidence" value="ECO:0007669"/>
    <property type="project" value="UniProtKB-KW"/>
</dbReference>
<accession>A0A414ELZ0</accession>
<feature type="binding site" evidence="18">
    <location>
        <position position="155"/>
    </location>
    <ligand>
        <name>NAD(+)</name>
        <dbReference type="ChEBI" id="CHEBI:57540"/>
    </ligand>
</feature>
<gene>
    <name evidence="18 21" type="primary">aroB</name>
    <name evidence="21" type="ORF">DW740_00395</name>
</gene>
<comment type="cofactor">
    <cofactor evidence="3">
        <name>Zn(2+)</name>
        <dbReference type="ChEBI" id="CHEBI:29105"/>
    </cofactor>
</comment>
<evidence type="ECO:0000256" key="7">
    <source>
        <dbReference type="ARBA" id="ARBA00013031"/>
    </source>
</evidence>
<evidence type="ECO:0000256" key="6">
    <source>
        <dbReference type="ARBA" id="ARBA00005412"/>
    </source>
</evidence>
<protein>
    <recommendedName>
        <fullName evidence="8 18">3-dehydroquinate synthase</fullName>
        <shortName evidence="18">DHQS</shortName>
        <ecNumber evidence="7 18">4.2.3.4</ecNumber>
    </recommendedName>
</protein>
<feature type="binding site" evidence="18">
    <location>
        <position position="251"/>
    </location>
    <ligand>
        <name>Zn(2+)</name>
        <dbReference type="ChEBI" id="CHEBI:29105"/>
    </ligand>
</feature>
<comment type="pathway">
    <text evidence="5 18">Metabolic intermediate biosynthesis; chorismate biosynthesis; chorismate from D-erythrose 4-phosphate and phosphoenolpyruvate: step 2/7.</text>
</comment>
<comment type="caution">
    <text evidence="18">Lacks conserved residue(s) required for the propagation of feature annotation.</text>
</comment>
<dbReference type="InterPro" id="IPR030960">
    <property type="entry name" value="DHQS/DOIS_N"/>
</dbReference>
<evidence type="ECO:0000256" key="8">
    <source>
        <dbReference type="ARBA" id="ARBA00017684"/>
    </source>
</evidence>
<feature type="binding site" evidence="18">
    <location>
        <position position="267"/>
    </location>
    <ligand>
        <name>Zn(2+)</name>
        <dbReference type="ChEBI" id="CHEBI:29105"/>
    </ligand>
</feature>
<feature type="binding site" evidence="18">
    <location>
        <position position="146"/>
    </location>
    <ligand>
        <name>NAD(+)</name>
        <dbReference type="ChEBI" id="CHEBI:57540"/>
    </ligand>
</feature>
<keyword evidence="12 18" id="KW-0547">Nucleotide-binding</keyword>
<keyword evidence="11 18" id="KW-0479">Metal-binding</keyword>
<dbReference type="PIRSF" id="PIRSF001455">
    <property type="entry name" value="DHQ_synth"/>
    <property type="match status" value="1"/>
</dbReference>
<evidence type="ECO:0000256" key="2">
    <source>
        <dbReference type="ARBA" id="ARBA00001911"/>
    </source>
</evidence>
<comment type="cofactor">
    <cofactor evidence="2 18">
        <name>NAD(+)</name>
        <dbReference type="ChEBI" id="CHEBI:57540"/>
    </cofactor>
</comment>
<evidence type="ECO:0000256" key="15">
    <source>
        <dbReference type="ARBA" id="ARBA00023141"/>
    </source>
</evidence>
<keyword evidence="10 18" id="KW-0028">Amino-acid biosynthesis</keyword>
<comment type="catalytic activity">
    <reaction evidence="1 18">
        <text>7-phospho-2-dehydro-3-deoxy-D-arabino-heptonate = 3-dehydroquinate + phosphate</text>
        <dbReference type="Rhea" id="RHEA:21968"/>
        <dbReference type="ChEBI" id="CHEBI:32364"/>
        <dbReference type="ChEBI" id="CHEBI:43474"/>
        <dbReference type="ChEBI" id="CHEBI:58394"/>
        <dbReference type="EC" id="4.2.3.4"/>
    </reaction>
</comment>
<organism evidence="21 22">
    <name type="scientific">Blautia obeum</name>
    <dbReference type="NCBI Taxonomy" id="40520"/>
    <lineage>
        <taxon>Bacteria</taxon>
        <taxon>Bacillati</taxon>
        <taxon>Bacillota</taxon>
        <taxon>Clostridia</taxon>
        <taxon>Lachnospirales</taxon>
        <taxon>Lachnospiraceae</taxon>
        <taxon>Blautia</taxon>
    </lineage>
</organism>
<keyword evidence="15 18" id="KW-0057">Aromatic amino acid biosynthesis</keyword>
<dbReference type="Pfam" id="PF24621">
    <property type="entry name" value="DHQS_C"/>
    <property type="match status" value="1"/>
</dbReference>
<evidence type="ECO:0000256" key="11">
    <source>
        <dbReference type="ARBA" id="ARBA00022723"/>
    </source>
</evidence>
<evidence type="ECO:0000256" key="10">
    <source>
        <dbReference type="ARBA" id="ARBA00022605"/>
    </source>
</evidence>
<keyword evidence="17 18" id="KW-0170">Cobalt</keyword>
<keyword evidence="13 18" id="KW-0862">Zinc</keyword>
<dbReference type="InterPro" id="IPR050071">
    <property type="entry name" value="Dehydroquinate_synthase"/>
</dbReference>
<feature type="binding site" evidence="18">
    <location>
        <position position="188"/>
    </location>
    <ligand>
        <name>Zn(2+)</name>
        <dbReference type="ChEBI" id="CHEBI:29105"/>
    </ligand>
</feature>
<reference evidence="21 22" key="1">
    <citation type="submission" date="2018-08" db="EMBL/GenBank/DDBJ databases">
        <title>A genome reference for cultivated species of the human gut microbiota.</title>
        <authorList>
            <person name="Zou Y."/>
            <person name="Xue W."/>
            <person name="Luo G."/>
        </authorList>
    </citation>
    <scope>NUCLEOTIDE SEQUENCE [LARGE SCALE GENOMIC DNA]</scope>
    <source>
        <strain evidence="21 22">AM28-23</strain>
    </source>
</reference>
<evidence type="ECO:0000256" key="16">
    <source>
        <dbReference type="ARBA" id="ARBA00023239"/>
    </source>
</evidence>
<feature type="binding site" evidence="18">
    <location>
        <begin position="109"/>
        <end position="113"/>
    </location>
    <ligand>
        <name>NAD(+)</name>
        <dbReference type="ChEBI" id="CHEBI:57540"/>
    </ligand>
</feature>
<dbReference type="GO" id="GO:0009073">
    <property type="term" value="P:aromatic amino acid family biosynthetic process"/>
    <property type="evidence" value="ECO:0007669"/>
    <property type="project" value="UniProtKB-KW"/>
</dbReference>
<evidence type="ECO:0000256" key="13">
    <source>
        <dbReference type="ARBA" id="ARBA00022833"/>
    </source>
</evidence>
<dbReference type="RefSeq" id="WP_118039727.1">
    <property type="nucleotide sequence ID" value="NZ_CABJFK010000001.1"/>
</dbReference>
<dbReference type="UniPathway" id="UPA00053">
    <property type="reaction ID" value="UER00085"/>
</dbReference>
<dbReference type="Proteomes" id="UP000283745">
    <property type="component" value="Unassembled WGS sequence"/>
</dbReference>
<dbReference type="InterPro" id="IPR016037">
    <property type="entry name" value="DHQ_synth_AroB"/>
</dbReference>
<dbReference type="Pfam" id="PF01761">
    <property type="entry name" value="DHQ_synthase"/>
    <property type="match status" value="1"/>
</dbReference>
<evidence type="ECO:0000313" key="21">
    <source>
        <dbReference type="EMBL" id="RHE41814.1"/>
    </source>
</evidence>
<dbReference type="InterPro" id="IPR056179">
    <property type="entry name" value="DHQS_C"/>
</dbReference>
<comment type="similarity">
    <text evidence="6 18">Belongs to the sugar phosphate cyclases superfamily. Dehydroquinate synthase family.</text>
</comment>
<proteinExistence type="inferred from homology"/>
<dbReference type="EMBL" id="QSKF01000001">
    <property type="protein sequence ID" value="RHE41814.1"/>
    <property type="molecule type" value="Genomic_DNA"/>
</dbReference>
<evidence type="ECO:0000259" key="19">
    <source>
        <dbReference type="Pfam" id="PF01761"/>
    </source>
</evidence>
<evidence type="ECO:0000256" key="14">
    <source>
        <dbReference type="ARBA" id="ARBA00023027"/>
    </source>
</evidence>
<evidence type="ECO:0000256" key="18">
    <source>
        <dbReference type="HAMAP-Rule" id="MF_00110"/>
    </source>
</evidence>
<evidence type="ECO:0000256" key="9">
    <source>
        <dbReference type="ARBA" id="ARBA00022490"/>
    </source>
</evidence>
<dbReference type="NCBIfam" id="TIGR01357">
    <property type="entry name" value="aroB"/>
    <property type="match status" value="1"/>
</dbReference>